<dbReference type="InterPro" id="IPR051681">
    <property type="entry name" value="Ser/Thr_Kinases-Pseudokinases"/>
</dbReference>
<dbReference type="AlphaFoldDB" id="A0A2I1H481"/>
<dbReference type="VEuPathDB" id="FungiDB:FUN_006373"/>
<reference evidence="3 4" key="1">
    <citation type="submission" date="2015-10" db="EMBL/GenBank/DDBJ databases">
        <title>Genome analyses suggest a sexual origin of heterokaryosis in a supposedly ancient asexual fungus.</title>
        <authorList>
            <person name="Ropars J."/>
            <person name="Sedzielewska K."/>
            <person name="Noel J."/>
            <person name="Charron P."/>
            <person name="Farinelli L."/>
            <person name="Marton T."/>
            <person name="Kruger M."/>
            <person name="Pelin A."/>
            <person name="Brachmann A."/>
            <person name="Corradi N."/>
        </authorList>
    </citation>
    <scope>NUCLEOTIDE SEQUENCE [LARGE SCALE GENOMIC DNA]</scope>
    <source>
        <strain evidence="3 4">A4</strain>
    </source>
</reference>
<evidence type="ECO:0000313" key="3">
    <source>
        <dbReference type="EMBL" id="PKY53661.1"/>
    </source>
</evidence>
<dbReference type="PROSITE" id="PS50011">
    <property type="entry name" value="PROTEIN_KINASE_DOM"/>
    <property type="match status" value="1"/>
</dbReference>
<dbReference type="PANTHER" id="PTHR44329">
    <property type="entry name" value="SERINE/THREONINE-PROTEIN KINASE TNNI3K-RELATED"/>
    <property type="match status" value="1"/>
</dbReference>
<dbReference type="PRINTS" id="PR00109">
    <property type="entry name" value="TYRKINASE"/>
</dbReference>
<evidence type="ECO:0000313" key="4">
    <source>
        <dbReference type="Proteomes" id="UP000234323"/>
    </source>
</evidence>
<accession>A0A2I1H481</accession>
<dbReference type="VEuPathDB" id="FungiDB:RhiirA1_452520"/>
<keyword evidence="4" id="KW-1185">Reference proteome</keyword>
<dbReference type="InterPro" id="IPR001245">
    <property type="entry name" value="Ser-Thr/Tyr_kinase_cat_dom"/>
</dbReference>
<comment type="caution">
    <text evidence="3">The sequence shown here is derived from an EMBL/GenBank/DDBJ whole genome shotgun (WGS) entry which is preliminary data.</text>
</comment>
<protein>
    <submittedName>
        <fullName evidence="3">Kinase-like protein</fullName>
    </submittedName>
</protein>
<feature type="region of interest" description="Disordered" evidence="1">
    <location>
        <begin position="664"/>
        <end position="689"/>
    </location>
</feature>
<evidence type="ECO:0000259" key="2">
    <source>
        <dbReference type="PROSITE" id="PS50011"/>
    </source>
</evidence>
<dbReference type="InterPro" id="IPR000719">
    <property type="entry name" value="Prot_kinase_dom"/>
</dbReference>
<dbReference type="GO" id="GO:0005524">
    <property type="term" value="F:ATP binding"/>
    <property type="evidence" value="ECO:0007669"/>
    <property type="project" value="InterPro"/>
</dbReference>
<keyword evidence="3" id="KW-0808">Transferase</keyword>
<organism evidence="3 4">
    <name type="scientific">Rhizophagus irregularis</name>
    <dbReference type="NCBI Taxonomy" id="588596"/>
    <lineage>
        <taxon>Eukaryota</taxon>
        <taxon>Fungi</taxon>
        <taxon>Fungi incertae sedis</taxon>
        <taxon>Mucoromycota</taxon>
        <taxon>Glomeromycotina</taxon>
        <taxon>Glomeromycetes</taxon>
        <taxon>Glomerales</taxon>
        <taxon>Glomeraceae</taxon>
        <taxon>Rhizophagus</taxon>
    </lineage>
</organism>
<dbReference type="Gene3D" id="1.10.510.10">
    <property type="entry name" value="Transferase(Phosphotransferase) domain 1"/>
    <property type="match status" value="1"/>
</dbReference>
<dbReference type="Proteomes" id="UP000234323">
    <property type="component" value="Unassembled WGS sequence"/>
</dbReference>
<dbReference type="Pfam" id="PF07714">
    <property type="entry name" value="PK_Tyr_Ser-Thr"/>
    <property type="match status" value="1"/>
</dbReference>
<dbReference type="PANTHER" id="PTHR44329:SF289">
    <property type="entry name" value="SERINE_THREONINE-PROTEIN KINASE VIK"/>
    <property type="match status" value="1"/>
</dbReference>
<dbReference type="SUPFAM" id="SSF56112">
    <property type="entry name" value="Protein kinase-like (PK-like)"/>
    <property type="match status" value="1"/>
</dbReference>
<evidence type="ECO:0000256" key="1">
    <source>
        <dbReference type="SAM" id="MobiDB-lite"/>
    </source>
</evidence>
<keyword evidence="3" id="KW-0418">Kinase</keyword>
<dbReference type="GO" id="GO:0004674">
    <property type="term" value="F:protein serine/threonine kinase activity"/>
    <property type="evidence" value="ECO:0007669"/>
    <property type="project" value="TreeGrafter"/>
</dbReference>
<dbReference type="InterPro" id="IPR011009">
    <property type="entry name" value="Kinase-like_dom_sf"/>
</dbReference>
<proteinExistence type="predicted"/>
<sequence length="689" mass="80355">MNTVNIPFDPTPKLKSSPVPISFIPFKNNEEKCNYCENEYSKSLKYDQKYCKNCLFLYIQYITGNNTYLDVRINTNNSQCIKHKATRKYFYIKNIQEWCEYCSEILYFTQVVTVDLLSQNCLHCYSEVFCEFCNYRRRLLGFQFSFGWVESTLTKKFILILYLPFWESHNECVICYKELKYIHQESKSYCQKWCSRCFIIYNGCRYCLTTNIIFGIADQSQCKKCNEISFINIDITNISSGNSIIDEFLDSTRIDNKNLRFIANFLNDKTTRNPIVTYSFIHGRLRILIEAIEWIPYSQITNLKKIAEGGFSIIYKATWEGTNVAVKKLRDSQNISKHFLNELSLLYQCKDHMVIGCYGITQDPITKEYMLILNYAEGGNLHDYLQNNFINITWINKLHILQAIAFGLKNIHKKNFIHRDIHSGNMLLSQCWIVGDLGLSQPANNTLSNDEIYGVIPYIAPEIFKGVAFSKESDVYSFGMIMWEVTTGCKPFANIEHNVELICEIIDGKRPEITNDTPKCFANLMKKCWYSNPSKRPTIDKILDYIHDWTFPVMYPQFRDRIVAFEQSEKRRLELIQLKQLGPEFSEKSHPKAIFTSRVLSSLISEASTINSSMISLNVKQEYITQEYEFDINNIQSSSTQNTNSATQSLIVPVNSSRKRNFEELKNETNEAQKNRKYTKVDNSDDKCC</sequence>
<gene>
    <name evidence="3" type="ORF">RhiirA4_547757</name>
</gene>
<dbReference type="OrthoDB" id="2400589at2759"/>
<dbReference type="EMBL" id="LLXI01001435">
    <property type="protein sequence ID" value="PKY53661.1"/>
    <property type="molecule type" value="Genomic_DNA"/>
</dbReference>
<dbReference type="VEuPathDB" id="FungiDB:RhiirFUN_010092"/>
<name>A0A2I1H481_9GLOM</name>
<feature type="domain" description="Protein kinase" evidence="2">
    <location>
        <begin position="300"/>
        <end position="550"/>
    </location>
</feature>